<organism evidence="1 2">
    <name type="scientific">Rhodoferax lithotrophicus</name>
    <dbReference type="NCBI Taxonomy" id="2798804"/>
    <lineage>
        <taxon>Bacteria</taxon>
        <taxon>Pseudomonadati</taxon>
        <taxon>Pseudomonadota</taxon>
        <taxon>Betaproteobacteria</taxon>
        <taxon>Burkholderiales</taxon>
        <taxon>Comamonadaceae</taxon>
        <taxon>Rhodoferax</taxon>
    </lineage>
</organism>
<sequence length="81" mass="8712">MISDTRCEPSLSEAMTVVDDFDLSPVNAANAVLQIIAVVNDWQSHFRSVGVTEADITEVAALIDAPDLLAQRQSFSAEAYA</sequence>
<evidence type="ECO:0000313" key="1">
    <source>
        <dbReference type="EMBL" id="BCO26154.1"/>
    </source>
</evidence>
<gene>
    <name evidence="1" type="ORF">MIZ03_1034</name>
</gene>
<protein>
    <recommendedName>
        <fullName evidence="3">Hexameric tyrosine-coordinated heme protein (HTHP)</fullName>
    </recommendedName>
</protein>
<proteinExistence type="predicted"/>
<dbReference type="Proteomes" id="UP000824366">
    <property type="component" value="Chromosome"/>
</dbReference>
<name>A0ABM7MJ23_9BURK</name>
<dbReference type="EMBL" id="AP024238">
    <property type="protein sequence ID" value="BCO26154.1"/>
    <property type="molecule type" value="Genomic_DNA"/>
</dbReference>
<dbReference type="RefSeq" id="WP_223909275.1">
    <property type="nucleotide sequence ID" value="NZ_AP024238.1"/>
</dbReference>
<evidence type="ECO:0000313" key="2">
    <source>
        <dbReference type="Proteomes" id="UP000824366"/>
    </source>
</evidence>
<evidence type="ECO:0008006" key="3">
    <source>
        <dbReference type="Google" id="ProtNLM"/>
    </source>
</evidence>
<keyword evidence="2" id="KW-1185">Reference proteome</keyword>
<reference evidence="1 2" key="1">
    <citation type="journal article" date="2021" name="Microbiol. Spectr.">
        <title>A Single Bacterium Capable of Oxidation and Reduction of Iron at Circumneutral pH.</title>
        <authorList>
            <person name="Kato S."/>
            <person name="Ohkuma M."/>
        </authorList>
    </citation>
    <scope>NUCLEOTIDE SEQUENCE [LARGE SCALE GENOMIC DNA]</scope>
    <source>
        <strain evidence="1 2">MIZ03</strain>
    </source>
</reference>
<accession>A0ABM7MJ23</accession>